<dbReference type="Proteomes" id="UP000814128">
    <property type="component" value="Unassembled WGS sequence"/>
</dbReference>
<protein>
    <submittedName>
        <fullName evidence="1">PCI-domain-containing protein</fullName>
    </submittedName>
</protein>
<gene>
    <name evidence="1" type="ORF">K488DRAFT_80273</name>
</gene>
<reference evidence="1" key="1">
    <citation type="submission" date="2021-02" db="EMBL/GenBank/DDBJ databases">
        <authorList>
            <consortium name="DOE Joint Genome Institute"/>
            <person name="Ahrendt S."/>
            <person name="Looney B.P."/>
            <person name="Miyauchi S."/>
            <person name="Morin E."/>
            <person name="Drula E."/>
            <person name="Courty P.E."/>
            <person name="Chicoki N."/>
            <person name="Fauchery L."/>
            <person name="Kohler A."/>
            <person name="Kuo A."/>
            <person name="Labutti K."/>
            <person name="Pangilinan J."/>
            <person name="Lipzen A."/>
            <person name="Riley R."/>
            <person name="Andreopoulos W."/>
            <person name="He G."/>
            <person name="Johnson J."/>
            <person name="Barry K.W."/>
            <person name="Grigoriev I.V."/>
            <person name="Nagy L."/>
            <person name="Hibbett D."/>
            <person name="Henrissat B."/>
            <person name="Matheny P.B."/>
            <person name="Labbe J."/>
            <person name="Martin F."/>
        </authorList>
    </citation>
    <scope>NUCLEOTIDE SEQUENCE</scope>
    <source>
        <strain evidence="1">EC-137</strain>
    </source>
</reference>
<dbReference type="EMBL" id="MU273688">
    <property type="protein sequence ID" value="KAI0029248.1"/>
    <property type="molecule type" value="Genomic_DNA"/>
</dbReference>
<sequence>MAEDKIQPYPNLSLPQDHFVLTQSNLAHLHADARRRLLDGVEADHMAPYYRLVAASGVVPLDEALIARMERENTDELARLDAKLKEAEEMEGETDIAEVLRAKAMPKRALDAHDVALEKTPGVGSRIDAALARARLGFFFGDNTLIASALATAEQLVEQGGDWDRRNRLKVYRGLHLLSIRQFKPATDLFIDALSTFTATELLPYNDFVSLTIMAGALTLERVELKKKIITASDVAQVLPELPTLADFVKHLYDCHYAQFFLALATLEQTHLLPSRLLHQHTRHYVREMRILAYAQLLQSYQSLTLDSLAAAFGVTVDFVDNELSRFIASGRLHASIDKVHGIVETTRPALKSAQTDAVLRKGDLLLNSVQRLSKVLY</sequence>
<accession>A0ACB8QBS3</accession>
<evidence type="ECO:0000313" key="2">
    <source>
        <dbReference type="Proteomes" id="UP000814128"/>
    </source>
</evidence>
<keyword evidence="2" id="KW-1185">Reference proteome</keyword>
<name>A0ACB8QBS3_9AGAM</name>
<organism evidence="1 2">
    <name type="scientific">Vararia minispora EC-137</name>
    <dbReference type="NCBI Taxonomy" id="1314806"/>
    <lineage>
        <taxon>Eukaryota</taxon>
        <taxon>Fungi</taxon>
        <taxon>Dikarya</taxon>
        <taxon>Basidiomycota</taxon>
        <taxon>Agaricomycotina</taxon>
        <taxon>Agaricomycetes</taxon>
        <taxon>Russulales</taxon>
        <taxon>Lachnocladiaceae</taxon>
        <taxon>Vararia</taxon>
    </lineage>
</organism>
<comment type="caution">
    <text evidence="1">The sequence shown here is derived from an EMBL/GenBank/DDBJ whole genome shotgun (WGS) entry which is preliminary data.</text>
</comment>
<evidence type="ECO:0000313" key="1">
    <source>
        <dbReference type="EMBL" id="KAI0029248.1"/>
    </source>
</evidence>
<reference evidence="1" key="2">
    <citation type="journal article" date="2022" name="New Phytol.">
        <title>Evolutionary transition to the ectomycorrhizal habit in the genomes of a hyperdiverse lineage of mushroom-forming fungi.</title>
        <authorList>
            <person name="Looney B."/>
            <person name="Miyauchi S."/>
            <person name="Morin E."/>
            <person name="Drula E."/>
            <person name="Courty P.E."/>
            <person name="Kohler A."/>
            <person name="Kuo A."/>
            <person name="LaButti K."/>
            <person name="Pangilinan J."/>
            <person name="Lipzen A."/>
            <person name="Riley R."/>
            <person name="Andreopoulos W."/>
            <person name="He G."/>
            <person name="Johnson J."/>
            <person name="Nolan M."/>
            <person name="Tritt A."/>
            <person name="Barry K.W."/>
            <person name="Grigoriev I.V."/>
            <person name="Nagy L.G."/>
            <person name="Hibbett D."/>
            <person name="Henrissat B."/>
            <person name="Matheny P.B."/>
            <person name="Labbe J."/>
            <person name="Martin F.M."/>
        </authorList>
    </citation>
    <scope>NUCLEOTIDE SEQUENCE</scope>
    <source>
        <strain evidence="1">EC-137</strain>
    </source>
</reference>
<proteinExistence type="predicted"/>